<feature type="transmembrane region" description="Helical" evidence="13">
    <location>
        <begin position="806"/>
        <end position="825"/>
    </location>
</feature>
<evidence type="ECO:0000256" key="3">
    <source>
        <dbReference type="ARBA" id="ARBA00008695"/>
    </source>
</evidence>
<dbReference type="Pfam" id="PF01663">
    <property type="entry name" value="Phosphodiest"/>
    <property type="match status" value="1"/>
</dbReference>
<organism evidence="14 15">
    <name type="scientific">Hypothenemus hampei</name>
    <name type="common">Coffee berry borer</name>
    <dbReference type="NCBI Taxonomy" id="57062"/>
    <lineage>
        <taxon>Eukaryota</taxon>
        <taxon>Metazoa</taxon>
        <taxon>Ecdysozoa</taxon>
        <taxon>Arthropoda</taxon>
        <taxon>Hexapoda</taxon>
        <taxon>Insecta</taxon>
        <taxon>Pterygota</taxon>
        <taxon>Neoptera</taxon>
        <taxon>Endopterygota</taxon>
        <taxon>Coleoptera</taxon>
        <taxon>Polyphaga</taxon>
        <taxon>Cucujiformia</taxon>
        <taxon>Curculionidae</taxon>
        <taxon>Scolytinae</taxon>
        <taxon>Hypothenemus</taxon>
    </lineage>
</organism>
<protein>
    <recommendedName>
        <fullName evidence="12">GPI ethanolamine phosphate transferase 3, catalytic subunit</fullName>
    </recommendedName>
    <alternativeName>
        <fullName evidence="11">Phosphatidylinositol-glycan biosynthesis class O protein</fullName>
    </alternativeName>
</protein>
<evidence type="ECO:0000256" key="7">
    <source>
        <dbReference type="ARBA" id="ARBA00022824"/>
    </source>
</evidence>
<accession>A0ABD1ET09</accession>
<dbReference type="CDD" id="cd16023">
    <property type="entry name" value="GPI_EPT_3"/>
    <property type="match status" value="1"/>
</dbReference>
<keyword evidence="4" id="KW-0337">GPI-anchor biosynthesis</keyword>
<feature type="transmembrane region" description="Helical" evidence="13">
    <location>
        <begin position="688"/>
        <end position="707"/>
    </location>
</feature>
<dbReference type="InterPro" id="IPR037675">
    <property type="entry name" value="PIG-O_N"/>
</dbReference>
<dbReference type="EMBL" id="JBDJPC010000005">
    <property type="protein sequence ID" value="KAL1501915.1"/>
    <property type="molecule type" value="Genomic_DNA"/>
</dbReference>
<feature type="transmembrane region" description="Helical" evidence="13">
    <location>
        <begin position="719"/>
        <end position="739"/>
    </location>
</feature>
<dbReference type="GO" id="GO:0051377">
    <property type="term" value="F:mannose-ethanolamine phosphotransferase activity"/>
    <property type="evidence" value="ECO:0007669"/>
    <property type="project" value="UniProtKB-ARBA"/>
</dbReference>
<dbReference type="GO" id="GO:0005789">
    <property type="term" value="C:endoplasmic reticulum membrane"/>
    <property type="evidence" value="ECO:0007669"/>
    <property type="project" value="UniProtKB-SubCell"/>
</dbReference>
<reference evidence="14 15" key="1">
    <citation type="submission" date="2024-05" db="EMBL/GenBank/DDBJ databases">
        <title>Genetic variation in Jamaican populations of the coffee berry borer (Hypothenemus hampei).</title>
        <authorList>
            <person name="Errbii M."/>
            <person name="Myrie A."/>
        </authorList>
    </citation>
    <scope>NUCLEOTIDE SEQUENCE [LARGE SCALE GENOMIC DNA]</scope>
    <source>
        <strain evidence="14">JA-Hopewell-2020-01-JO</strain>
        <tissue evidence="14">Whole body</tissue>
    </source>
</reference>
<keyword evidence="7" id="KW-0256">Endoplasmic reticulum</keyword>
<name>A0ABD1ET09_HYPHA</name>
<comment type="pathway">
    <text evidence="2">Glycolipid biosynthesis; glycosylphosphatidylinositol-anchor biosynthesis.</text>
</comment>
<comment type="similarity">
    <text evidence="3">Belongs to the PIGG/PIGN/PIGO family. PIGO subfamily.</text>
</comment>
<evidence type="ECO:0000256" key="5">
    <source>
        <dbReference type="ARBA" id="ARBA00022679"/>
    </source>
</evidence>
<feature type="transmembrane region" description="Helical" evidence="13">
    <location>
        <begin position="652"/>
        <end position="672"/>
    </location>
</feature>
<proteinExistence type="inferred from homology"/>
<evidence type="ECO:0000313" key="14">
    <source>
        <dbReference type="EMBL" id="KAL1501915.1"/>
    </source>
</evidence>
<evidence type="ECO:0000256" key="12">
    <source>
        <dbReference type="ARBA" id="ARBA00093602"/>
    </source>
</evidence>
<dbReference type="AlphaFoldDB" id="A0ABD1ET09"/>
<dbReference type="GO" id="GO:0006506">
    <property type="term" value="P:GPI anchor biosynthetic process"/>
    <property type="evidence" value="ECO:0007669"/>
    <property type="project" value="UniProtKB-KW"/>
</dbReference>
<keyword evidence="8 13" id="KW-1133">Transmembrane helix</keyword>
<keyword evidence="9 13" id="KW-0472">Membrane</keyword>
<feature type="transmembrane region" description="Helical" evidence="13">
    <location>
        <begin position="837"/>
        <end position="855"/>
    </location>
</feature>
<feature type="transmembrane region" description="Helical" evidence="13">
    <location>
        <begin position="7"/>
        <end position="30"/>
    </location>
</feature>
<dbReference type="PANTHER" id="PTHR23071:SF1">
    <property type="entry name" value="GPI ETHANOLAMINE PHOSPHATE TRANSFERASE 3"/>
    <property type="match status" value="1"/>
</dbReference>
<feature type="transmembrane region" description="Helical" evidence="13">
    <location>
        <begin position="771"/>
        <end position="800"/>
    </location>
</feature>
<dbReference type="PANTHER" id="PTHR23071">
    <property type="entry name" value="PHOSPHATIDYLINOSITOL GLYCAN"/>
    <property type="match status" value="1"/>
</dbReference>
<evidence type="ECO:0000256" key="9">
    <source>
        <dbReference type="ARBA" id="ARBA00023136"/>
    </source>
</evidence>
<feature type="transmembrane region" description="Helical" evidence="13">
    <location>
        <begin position="478"/>
        <end position="499"/>
    </location>
</feature>
<evidence type="ECO:0000313" key="15">
    <source>
        <dbReference type="Proteomes" id="UP001566132"/>
    </source>
</evidence>
<evidence type="ECO:0000256" key="13">
    <source>
        <dbReference type="SAM" id="Phobius"/>
    </source>
</evidence>
<feature type="transmembrane region" description="Helical" evidence="13">
    <location>
        <begin position="545"/>
        <end position="567"/>
    </location>
</feature>
<gene>
    <name evidence="14" type="ORF">ABEB36_007147</name>
</gene>
<feature type="transmembrane region" description="Helical" evidence="13">
    <location>
        <begin position="505"/>
        <end position="525"/>
    </location>
</feature>
<dbReference type="InterPro" id="IPR002591">
    <property type="entry name" value="Phosphodiest/P_Trfase"/>
</dbReference>
<keyword evidence="6 13" id="KW-0812">Transmembrane</keyword>
<sequence>MKKKIKYFLTLLWFSYLMVTSILLFSKGFLLTREVQDQNSTCTFSNLDFCHKNGSVNNCEVVRRVLHNFPERMCQSTSKKVILLIIDALRYDFTVYNEKNLHPLFYENKLPIIKEILDSNSQSSRLYKFMADPPTTTMQRLKALTTGSLPTFIDAGSNFASSEINEDNIIDQVVKNHGKVVFMGDDTWSSLFPKRFTRNYPYPSFNVWDLDTVDNGVKSHLFPELNQTDWKFLIGHLLGVDHCGHRYGPNHPEMERKLTEINSLIEEVVKSMDNESILFVIGDHGMTATGDHGGESMDEIQAAMFVYSKQPLSSTDITKKSVKQVDLVPTLSAILGVPVPFQNLGILIQNALPETQCWCSSLFSLWNNVHQILTYIKTYSENSRTFDPDYLKLYFTEFDSLSEEMVSLNTFEKYEDFSRRVTDFLVKIRILCEEVWIQFDAFSISNGLTFFFLTIFFSFIISDGIHLKHLPFAIEGSFTIVCLISLLFSIFAVAVLSFSNLLSDFLYTSIFVANVISHLAFLLPIFQNWDVISLNWYTRKKTYGIINLICRFILILNVSAMFSNSFINEESSVLLFLLVSAVTLALLGVLVYYKPDQNLKKTDFISYSTMIRLLLLIIGVLVLLRLSTPFWRCRVEQEWCLNDVAKKATSKFNWTISVFSLVFLTILMKAWLKKCGNLSDFSYSVQEVIAKVFPSVIIVFVAGFWAFNNHLVGVKQPNTSSYLALAVYVLTGLSLTILITRPICVNVILNVNNAVVNIFNKLKGNEDQGNVPIVCGLGTVYSAFYSILGTFLTILIGLLLGDTFTFPLFIMAIVATAFLMITSILRIKMANSLEELFNVPTLVVLGWILLPQYFFFATGHQPAFPNIAWESAFVGTSGLFSNNYILGALVISNTFGTYLLAGILLPLLVIAPFTLLVMMPSACGKNKSFYVHCQKGEMNLFERDRMANGAVFVVCCKYIAGHAIKVFTAMLAATIHCRHLMVWSIFAPKFIFEALALFVTIASVLAGYLLYLKISVEIERFVSKLNKLN</sequence>
<evidence type="ECO:0000256" key="4">
    <source>
        <dbReference type="ARBA" id="ARBA00022502"/>
    </source>
</evidence>
<feature type="transmembrane region" description="Helical" evidence="13">
    <location>
        <begin position="573"/>
        <end position="593"/>
    </location>
</feature>
<feature type="transmembrane region" description="Helical" evidence="13">
    <location>
        <begin position="990"/>
        <end position="1011"/>
    </location>
</feature>
<comment type="subcellular location">
    <subcellularLocation>
        <location evidence="1">Endoplasmic reticulum membrane</location>
        <topology evidence="1">Multi-pass membrane protein</topology>
    </subcellularLocation>
</comment>
<feature type="transmembrane region" description="Helical" evidence="13">
    <location>
        <begin position="447"/>
        <end position="466"/>
    </location>
</feature>
<dbReference type="InterPro" id="IPR017850">
    <property type="entry name" value="Alkaline_phosphatase_core_sf"/>
</dbReference>
<dbReference type="SUPFAM" id="SSF53649">
    <property type="entry name" value="Alkaline phosphatase-like"/>
    <property type="match status" value="1"/>
</dbReference>
<feature type="transmembrane region" description="Helical" evidence="13">
    <location>
        <begin position="613"/>
        <end position="632"/>
    </location>
</feature>
<keyword evidence="15" id="KW-1185">Reference proteome</keyword>
<dbReference type="InterPro" id="IPR039524">
    <property type="entry name" value="PIGO/GPI13"/>
</dbReference>
<comment type="caution">
    <text evidence="14">The sequence shown here is derived from an EMBL/GenBank/DDBJ whole genome shotgun (WGS) entry which is preliminary data.</text>
</comment>
<feature type="transmembrane region" description="Helical" evidence="13">
    <location>
        <begin position="898"/>
        <end position="919"/>
    </location>
</feature>
<dbReference type="Proteomes" id="UP001566132">
    <property type="component" value="Unassembled WGS sequence"/>
</dbReference>
<evidence type="ECO:0000256" key="2">
    <source>
        <dbReference type="ARBA" id="ARBA00004687"/>
    </source>
</evidence>
<evidence type="ECO:0000256" key="1">
    <source>
        <dbReference type="ARBA" id="ARBA00004477"/>
    </source>
</evidence>
<dbReference type="FunFam" id="3.40.720.10:FF:000041">
    <property type="entry name" value="GPI ethanolamine phosphate transferase 3"/>
    <property type="match status" value="1"/>
</dbReference>
<dbReference type="Gene3D" id="3.40.720.10">
    <property type="entry name" value="Alkaline Phosphatase, subunit A"/>
    <property type="match status" value="1"/>
</dbReference>
<feature type="transmembrane region" description="Helical" evidence="13">
    <location>
        <begin position="867"/>
        <end position="891"/>
    </location>
</feature>
<keyword evidence="10" id="KW-0325">Glycoprotein</keyword>
<evidence type="ECO:0000256" key="6">
    <source>
        <dbReference type="ARBA" id="ARBA00022692"/>
    </source>
</evidence>
<evidence type="ECO:0000256" key="11">
    <source>
        <dbReference type="ARBA" id="ARBA00079084"/>
    </source>
</evidence>
<evidence type="ECO:0000256" key="10">
    <source>
        <dbReference type="ARBA" id="ARBA00023180"/>
    </source>
</evidence>
<evidence type="ECO:0000256" key="8">
    <source>
        <dbReference type="ARBA" id="ARBA00022989"/>
    </source>
</evidence>
<keyword evidence="5" id="KW-0808">Transferase</keyword>